<evidence type="ECO:0000313" key="5">
    <source>
        <dbReference type="Proteomes" id="UP000823757"/>
    </source>
</evidence>
<dbReference type="Gene3D" id="2.120.10.30">
    <property type="entry name" value="TolB, C-terminal domain"/>
    <property type="match status" value="1"/>
</dbReference>
<dbReference type="InterPro" id="IPR014756">
    <property type="entry name" value="Ig_E-set"/>
</dbReference>
<organism evidence="4 5">
    <name type="scientific">Candidatus Cryptobacteroides faecigallinarum</name>
    <dbReference type="NCBI Taxonomy" id="2840763"/>
    <lineage>
        <taxon>Bacteria</taxon>
        <taxon>Pseudomonadati</taxon>
        <taxon>Bacteroidota</taxon>
        <taxon>Bacteroidia</taxon>
        <taxon>Bacteroidales</taxon>
        <taxon>Candidatus Cryptobacteroides</taxon>
    </lineage>
</organism>
<feature type="compositionally biased region" description="Polar residues" evidence="2">
    <location>
        <begin position="32"/>
        <end position="42"/>
    </location>
</feature>
<evidence type="ECO:0000259" key="3">
    <source>
        <dbReference type="SMART" id="SM00429"/>
    </source>
</evidence>
<dbReference type="AlphaFoldDB" id="A0A9D9IM93"/>
<name>A0A9D9IM93_9BACT</name>
<dbReference type="InterPro" id="IPR013783">
    <property type="entry name" value="Ig-like_fold"/>
</dbReference>
<dbReference type="SMART" id="SM00429">
    <property type="entry name" value="IPT"/>
    <property type="match status" value="1"/>
</dbReference>
<sequence>MLSCQDNIEPENGKDDPGKPDDTEEPVESTDPALTSFTPLTGSNGAEVTLTGKNFGTDASAVKVYFIDTDLQTEKEATVVSVSDEEIKVTVPAGPGEECKIKVVIGETELVYDTLFDYVYQTVVSTLFGGAQTAAENPTGTFSFADAAFFGTFDNEHHTLVMGNDGCIYFALENSGKGGFGARRHNVYKADLNVQTITCIGNNVESWMSILPIAMDPKTNAIYGMRGDASEGKMAYYNGSEWDSEVVFTWDKKDNLGSGNGSACRAIAVRPSTGEIYFTAYGVLGVLDFNTKVAKNMGMIIEDLGTAGTFRTEPATGLVFDPNNDNILYISIADLGHIYKYTVGTQTCERVCGGYWDGYLSGYQDGELSGALLDHPGQICMDKNNNLYVADQYNCCIRKIDLTAGQITTLAGQKGMQGNTDGSLSDALFDDPTGIAVSSDGVVYVSERDNHGIRRIALE</sequence>
<keyword evidence="1" id="KW-0677">Repeat</keyword>
<evidence type="ECO:0000313" key="4">
    <source>
        <dbReference type="EMBL" id="MBO8474386.1"/>
    </source>
</evidence>
<reference evidence="4" key="2">
    <citation type="journal article" date="2021" name="PeerJ">
        <title>Extensive microbial diversity within the chicken gut microbiome revealed by metagenomics and culture.</title>
        <authorList>
            <person name="Gilroy R."/>
            <person name="Ravi A."/>
            <person name="Getino M."/>
            <person name="Pursley I."/>
            <person name="Horton D.L."/>
            <person name="Alikhan N.F."/>
            <person name="Baker D."/>
            <person name="Gharbi K."/>
            <person name="Hall N."/>
            <person name="Watson M."/>
            <person name="Adriaenssens E.M."/>
            <person name="Foster-Nyarko E."/>
            <person name="Jarju S."/>
            <person name="Secka A."/>
            <person name="Antonio M."/>
            <person name="Oren A."/>
            <person name="Chaudhuri R.R."/>
            <person name="La Ragione R."/>
            <person name="Hildebrand F."/>
            <person name="Pallen M.J."/>
        </authorList>
    </citation>
    <scope>NUCLEOTIDE SEQUENCE</scope>
    <source>
        <strain evidence="4">B1-13419</strain>
    </source>
</reference>
<dbReference type="SUPFAM" id="SSF63825">
    <property type="entry name" value="YWTD domain"/>
    <property type="match status" value="1"/>
</dbReference>
<accession>A0A9D9IM93</accession>
<gene>
    <name evidence="4" type="ORF">IAB91_03725</name>
</gene>
<feature type="compositionally biased region" description="Basic and acidic residues" evidence="2">
    <location>
        <begin position="11"/>
        <end position="21"/>
    </location>
</feature>
<dbReference type="PANTHER" id="PTHR13833">
    <property type="match status" value="1"/>
</dbReference>
<dbReference type="Pfam" id="PF01436">
    <property type="entry name" value="NHL"/>
    <property type="match status" value="2"/>
</dbReference>
<feature type="domain" description="IPT/TIG" evidence="3">
    <location>
        <begin position="31"/>
        <end position="119"/>
    </location>
</feature>
<proteinExistence type="predicted"/>
<dbReference type="InterPro" id="IPR001258">
    <property type="entry name" value="NHL_repeat"/>
</dbReference>
<dbReference type="SUPFAM" id="SSF81296">
    <property type="entry name" value="E set domains"/>
    <property type="match status" value="1"/>
</dbReference>
<protein>
    <submittedName>
        <fullName evidence="4">IPT/TIG domain-containing protein</fullName>
    </submittedName>
</protein>
<comment type="caution">
    <text evidence="4">The sequence shown here is derived from an EMBL/GenBank/DDBJ whole genome shotgun (WGS) entry which is preliminary data.</text>
</comment>
<dbReference type="Proteomes" id="UP000823757">
    <property type="component" value="Unassembled WGS sequence"/>
</dbReference>
<reference evidence="4" key="1">
    <citation type="submission" date="2020-10" db="EMBL/GenBank/DDBJ databases">
        <authorList>
            <person name="Gilroy R."/>
        </authorList>
    </citation>
    <scope>NUCLEOTIDE SEQUENCE</scope>
    <source>
        <strain evidence="4">B1-13419</strain>
    </source>
</reference>
<evidence type="ECO:0000256" key="1">
    <source>
        <dbReference type="ARBA" id="ARBA00022737"/>
    </source>
</evidence>
<dbReference type="Pfam" id="PF01833">
    <property type="entry name" value="TIG"/>
    <property type="match status" value="1"/>
</dbReference>
<dbReference type="EMBL" id="JADIMD010000051">
    <property type="protein sequence ID" value="MBO8474386.1"/>
    <property type="molecule type" value="Genomic_DNA"/>
</dbReference>
<dbReference type="InterPro" id="IPR002909">
    <property type="entry name" value="IPT_dom"/>
</dbReference>
<dbReference type="CDD" id="cd00603">
    <property type="entry name" value="IPT_PCSR"/>
    <property type="match status" value="1"/>
</dbReference>
<feature type="region of interest" description="Disordered" evidence="2">
    <location>
        <begin position="1"/>
        <end position="42"/>
    </location>
</feature>
<dbReference type="PANTHER" id="PTHR13833:SF71">
    <property type="entry name" value="NHL DOMAIN-CONTAINING PROTEIN"/>
    <property type="match status" value="1"/>
</dbReference>
<evidence type="ECO:0000256" key="2">
    <source>
        <dbReference type="SAM" id="MobiDB-lite"/>
    </source>
</evidence>
<dbReference type="InterPro" id="IPR011042">
    <property type="entry name" value="6-blade_b-propeller_TolB-like"/>
</dbReference>
<dbReference type="Gene3D" id="2.60.40.10">
    <property type="entry name" value="Immunoglobulins"/>
    <property type="match status" value="1"/>
</dbReference>